<dbReference type="AlphaFoldDB" id="A0A7X0KJX9"/>
<dbReference type="EMBL" id="JACHOU010000002">
    <property type="protein sequence ID" value="MBB6353490.1"/>
    <property type="molecule type" value="Genomic_DNA"/>
</dbReference>
<dbReference type="Pfam" id="PF03237">
    <property type="entry name" value="Terminase_6N"/>
    <property type="match status" value="1"/>
</dbReference>
<comment type="caution">
    <text evidence="1">The sequence shown here is derived from an EMBL/GenBank/DDBJ whole genome shotgun (WGS) entry which is preliminary data.</text>
</comment>
<sequence length="261" mass="29487">MLSLTPEALRALPRERKEVIAAILAEKQKRQSQRMFHTLFPDEDTIQPDGRIIHARHKYAKHMEFFRAGAEYRERCFLAANRVGKTVAGGYEVSAHLTGLYPDWWEGRRFDGPIRAWACGKTNESTRDVVQKALLGEITFEGQRKTVTGTGLLPGRLIGLPSWKQGVQDLVDTIKVRHVSGKWSTLGFKSYQQGRGAFEGTAQHVIWPDEECPIDVYGECLTRTATTNGLILLTFTPLEGLTQTVLAFMPNEDRPAEFERK</sequence>
<keyword evidence="2" id="KW-1185">Reference proteome</keyword>
<dbReference type="RefSeq" id="WP_184698563.1">
    <property type="nucleotide sequence ID" value="NZ_BAABEG010000001.1"/>
</dbReference>
<gene>
    <name evidence="1" type="ORF">GGR00_001258</name>
</gene>
<name>A0A7X0KJX9_9HYPH</name>
<evidence type="ECO:0000313" key="1">
    <source>
        <dbReference type="EMBL" id="MBB6353490.1"/>
    </source>
</evidence>
<reference evidence="1 2" key="1">
    <citation type="submission" date="2020-08" db="EMBL/GenBank/DDBJ databases">
        <title>Genomic Encyclopedia of Type Strains, Phase IV (KMG-IV): sequencing the most valuable type-strain genomes for metagenomic binning, comparative biology and taxonomic classification.</title>
        <authorList>
            <person name="Goeker M."/>
        </authorList>
    </citation>
    <scope>NUCLEOTIDE SEQUENCE [LARGE SCALE GENOMIC DNA]</scope>
    <source>
        <strain evidence="1 2">DSM 7051</strain>
    </source>
</reference>
<dbReference type="Proteomes" id="UP000536262">
    <property type="component" value="Unassembled WGS sequence"/>
</dbReference>
<accession>A0A7X0KJX9</accession>
<proteinExistence type="predicted"/>
<organism evidence="1 2">
    <name type="scientific">Aminobacter aganoensis</name>
    <dbReference type="NCBI Taxonomy" id="83264"/>
    <lineage>
        <taxon>Bacteria</taxon>
        <taxon>Pseudomonadati</taxon>
        <taxon>Pseudomonadota</taxon>
        <taxon>Alphaproteobacteria</taxon>
        <taxon>Hyphomicrobiales</taxon>
        <taxon>Phyllobacteriaceae</taxon>
        <taxon>Aminobacter</taxon>
    </lineage>
</organism>
<protein>
    <submittedName>
        <fullName evidence="1">Phage terminase large subunit-like protein</fullName>
    </submittedName>
</protein>
<evidence type="ECO:0000313" key="2">
    <source>
        <dbReference type="Proteomes" id="UP000536262"/>
    </source>
</evidence>